<dbReference type="Proteomes" id="UP001274896">
    <property type="component" value="Unassembled WGS sequence"/>
</dbReference>
<organism evidence="1 2">
    <name type="scientific">Hemibagrus guttatus</name>
    <dbReference type="NCBI Taxonomy" id="175788"/>
    <lineage>
        <taxon>Eukaryota</taxon>
        <taxon>Metazoa</taxon>
        <taxon>Chordata</taxon>
        <taxon>Craniata</taxon>
        <taxon>Vertebrata</taxon>
        <taxon>Euteleostomi</taxon>
        <taxon>Actinopterygii</taxon>
        <taxon>Neopterygii</taxon>
        <taxon>Teleostei</taxon>
        <taxon>Ostariophysi</taxon>
        <taxon>Siluriformes</taxon>
        <taxon>Bagridae</taxon>
        <taxon>Hemibagrus</taxon>
    </lineage>
</organism>
<protein>
    <submittedName>
        <fullName evidence="1">Uncharacterized protein</fullName>
    </submittedName>
</protein>
<dbReference type="AlphaFoldDB" id="A0AAE0R0X5"/>
<sequence>MNWQPRKIQAVRKRLHLCSSSAARENERVVAMENLSEDGFERCEQFGDWSTCSSEHWDEDHRDSSGFGDWASFKEGLGEHIQDTADVSTQEGNGHEHKEEKDDAPWTVIHDCFHVEKMLRDTGMTDVLPLSQLLHNFTHTPPPPSFLLRNGARFYHRLLCEPKPPSITGPTKPNLHSHKQLTDTLQLKQSNASQNTDIPQLGFEKPESSSAALIQTKLTSPTWCQNSPGFFYQISHQWLSQYSLRLQNHQGKKDLL</sequence>
<evidence type="ECO:0000313" key="1">
    <source>
        <dbReference type="EMBL" id="KAK3537816.1"/>
    </source>
</evidence>
<reference evidence="1" key="1">
    <citation type="submission" date="2023-06" db="EMBL/GenBank/DDBJ databases">
        <title>Male Hemibagrus guttatus genome.</title>
        <authorList>
            <person name="Bian C."/>
        </authorList>
    </citation>
    <scope>NUCLEOTIDE SEQUENCE</scope>
    <source>
        <strain evidence="1">Male_cb2023</strain>
        <tissue evidence="1">Muscle</tissue>
    </source>
</reference>
<dbReference type="EMBL" id="JAUCMX010000008">
    <property type="protein sequence ID" value="KAK3537816.1"/>
    <property type="molecule type" value="Genomic_DNA"/>
</dbReference>
<comment type="caution">
    <text evidence="1">The sequence shown here is derived from an EMBL/GenBank/DDBJ whole genome shotgun (WGS) entry which is preliminary data.</text>
</comment>
<proteinExistence type="predicted"/>
<gene>
    <name evidence="1" type="ORF">QTP70_019237</name>
</gene>
<evidence type="ECO:0000313" key="2">
    <source>
        <dbReference type="Proteomes" id="UP001274896"/>
    </source>
</evidence>
<keyword evidence="2" id="KW-1185">Reference proteome</keyword>
<name>A0AAE0R0X5_9TELE</name>
<accession>A0AAE0R0X5</accession>